<dbReference type="InterPro" id="IPR027783">
    <property type="entry name" value="Bacterial_PH-related"/>
</dbReference>
<gene>
    <name evidence="3" type="ORF">ABV298_05395</name>
</gene>
<dbReference type="Pfam" id="PF10882">
    <property type="entry name" value="bPH_5"/>
    <property type="match status" value="1"/>
</dbReference>
<dbReference type="EMBL" id="CP159289">
    <property type="protein sequence ID" value="XCH25847.1"/>
    <property type="molecule type" value="Genomic_DNA"/>
</dbReference>
<feature type="domain" description="Bacterial Pleckstrin homology" evidence="2">
    <location>
        <begin position="62"/>
        <end position="159"/>
    </location>
</feature>
<sequence>MKYNASLDKTTRIITVAITVLFVGISVFEFLTFSGGARAGAYISTAILVAVYGFAYFYRPVAYTLTDHHLTIHRPIGDLTYTRGTFEDVRTIPREDLKFTIRTFGVGGFWGYFGQFYNAVYGKMIWYVTRRDHLVLIKIKGKRTVLISPDNIDAFMEGVGSKEHMDS</sequence>
<keyword evidence="1" id="KW-0812">Transmembrane</keyword>
<dbReference type="AlphaFoldDB" id="A0AAU8FPY7"/>
<dbReference type="RefSeq" id="WP_353721144.1">
    <property type="nucleotide sequence ID" value="NZ_CP159289.1"/>
</dbReference>
<keyword evidence="1" id="KW-1133">Transmembrane helix</keyword>
<proteinExistence type="predicted"/>
<accession>A0AAU8FPY7</accession>
<keyword evidence="1" id="KW-0472">Membrane</keyword>
<evidence type="ECO:0000259" key="2">
    <source>
        <dbReference type="Pfam" id="PF10882"/>
    </source>
</evidence>
<feature type="transmembrane region" description="Helical" evidence="1">
    <location>
        <begin position="39"/>
        <end position="58"/>
    </location>
</feature>
<organism evidence="3">
    <name type="scientific">Dyadobacter sp. 676</name>
    <dbReference type="NCBI Taxonomy" id="3088362"/>
    <lineage>
        <taxon>Bacteria</taxon>
        <taxon>Pseudomonadati</taxon>
        <taxon>Bacteroidota</taxon>
        <taxon>Cytophagia</taxon>
        <taxon>Cytophagales</taxon>
        <taxon>Spirosomataceae</taxon>
        <taxon>Dyadobacter</taxon>
    </lineage>
</organism>
<name>A0AAU8FPY7_9BACT</name>
<protein>
    <submittedName>
        <fullName evidence="3">PH domain-containing protein</fullName>
    </submittedName>
</protein>
<feature type="transmembrane region" description="Helical" evidence="1">
    <location>
        <begin position="12"/>
        <end position="33"/>
    </location>
</feature>
<evidence type="ECO:0000313" key="3">
    <source>
        <dbReference type="EMBL" id="XCH25847.1"/>
    </source>
</evidence>
<reference evidence="3" key="1">
    <citation type="submission" date="2024-06" db="EMBL/GenBank/DDBJ databases">
        <title>Sequencing and assembly of the genome of Dyadobacter sp. strain 676, a symbiont of Cyamopsis tetragonoloba.</title>
        <authorList>
            <person name="Guro P."/>
            <person name="Sazanova A."/>
            <person name="Kuznetsova I."/>
            <person name="Belimov A."/>
            <person name="Safronova V."/>
        </authorList>
    </citation>
    <scope>NUCLEOTIDE SEQUENCE</scope>
    <source>
        <strain evidence="3">676</strain>
    </source>
</reference>
<evidence type="ECO:0000256" key="1">
    <source>
        <dbReference type="SAM" id="Phobius"/>
    </source>
</evidence>